<dbReference type="InterPro" id="IPR029086">
    <property type="entry name" value="Imm19"/>
</dbReference>
<proteinExistence type="predicted"/>
<accession>A0A4V3JCZ0</accession>
<reference evidence="1" key="1">
    <citation type="journal article" date="2019" name="PLoS Negl. Trop. Dis.">
        <title>Revisiting the worldwide diversity of Leptospira species in the environment.</title>
        <authorList>
            <person name="Vincent A.T."/>
            <person name="Schiettekatte O."/>
            <person name="Bourhy P."/>
            <person name="Veyrier F.J."/>
            <person name="Picardeau M."/>
        </authorList>
    </citation>
    <scope>NUCLEOTIDE SEQUENCE [LARGE SCALE GENOMIC DNA]</scope>
    <source>
        <strain evidence="1">SSS9</strain>
    </source>
</reference>
<name>A0A4V3JCZ0_9LEPT</name>
<dbReference type="Proteomes" id="UP000297453">
    <property type="component" value="Unassembled WGS sequence"/>
</dbReference>
<dbReference type="EMBL" id="RQEP01000005">
    <property type="protein sequence ID" value="TGK07899.1"/>
    <property type="molecule type" value="Genomic_DNA"/>
</dbReference>
<comment type="caution">
    <text evidence="1">The sequence shown here is derived from an EMBL/GenBank/DDBJ whole genome shotgun (WGS) entry which is preliminary data.</text>
</comment>
<dbReference type="RefSeq" id="WP_135586191.1">
    <property type="nucleotide sequence ID" value="NZ_RQEP01000005.1"/>
</dbReference>
<evidence type="ECO:0000313" key="1">
    <source>
        <dbReference type="EMBL" id="TGK07899.1"/>
    </source>
</evidence>
<gene>
    <name evidence="1" type="ORF">EHO59_07340</name>
</gene>
<dbReference type="AlphaFoldDB" id="A0A4V3JCZ0"/>
<dbReference type="OrthoDB" id="2080912at2"/>
<protein>
    <submittedName>
        <fullName evidence="1">Uncharacterized protein</fullName>
    </submittedName>
</protein>
<dbReference type="Pfam" id="PF15563">
    <property type="entry name" value="Imm19"/>
    <property type="match status" value="1"/>
</dbReference>
<keyword evidence="2" id="KW-1185">Reference proteome</keyword>
<organism evidence="1 2">
    <name type="scientific">Leptospira semungkisensis</name>
    <dbReference type="NCBI Taxonomy" id="2484985"/>
    <lineage>
        <taxon>Bacteria</taxon>
        <taxon>Pseudomonadati</taxon>
        <taxon>Spirochaetota</taxon>
        <taxon>Spirochaetia</taxon>
        <taxon>Leptospirales</taxon>
        <taxon>Leptospiraceae</taxon>
        <taxon>Leptospira</taxon>
    </lineage>
</organism>
<evidence type="ECO:0000313" key="2">
    <source>
        <dbReference type="Proteomes" id="UP000297453"/>
    </source>
</evidence>
<sequence length="232" mass="26442">MRYSTFDFKYDNDLLWCYYLSISFPNAYNKSLNLTIGEMVEGIYKIDLDSNLEWINDFTGSYEGVMDESDGYLDNPNFLEIEIKKSIKLKIEFHPGDTLYFIDGFKIGCTGPHWMLYGLTWSELIDLTEGATDEGLLFWLLLPIAGISNEDDLIEVKKVLYEKIKVFAAIASNKEVFNLIDTIVAGLQIENGFSEVDGIGIVCNQANSFRNIRNDNRNSIIQFNKLLSTSKA</sequence>